<evidence type="ECO:0000313" key="5">
    <source>
        <dbReference type="Proteomes" id="UP000557566"/>
    </source>
</evidence>
<evidence type="ECO:0000256" key="2">
    <source>
        <dbReference type="SAM" id="MobiDB-lite"/>
    </source>
</evidence>
<feature type="region of interest" description="Disordered" evidence="2">
    <location>
        <begin position="167"/>
        <end position="196"/>
    </location>
</feature>
<evidence type="ECO:0000259" key="3">
    <source>
        <dbReference type="Pfam" id="PF03061"/>
    </source>
</evidence>
<evidence type="ECO:0000313" key="4">
    <source>
        <dbReference type="EMBL" id="KAF4504566.1"/>
    </source>
</evidence>
<protein>
    <recommendedName>
        <fullName evidence="3">Thioesterase domain-containing protein</fullName>
    </recommendedName>
</protein>
<dbReference type="Gene3D" id="3.10.129.10">
    <property type="entry name" value="Hotdog Thioesterase"/>
    <property type="match status" value="1"/>
</dbReference>
<gene>
    <name evidence="4" type="ORF">G6O67_008006</name>
</gene>
<dbReference type="PANTHER" id="PTHR21660:SF57">
    <property type="entry name" value="PAAI THIOESTERASE"/>
    <property type="match status" value="1"/>
</dbReference>
<dbReference type="PANTHER" id="PTHR21660">
    <property type="entry name" value="THIOESTERASE SUPERFAMILY MEMBER-RELATED"/>
    <property type="match status" value="1"/>
</dbReference>
<dbReference type="InterPro" id="IPR006683">
    <property type="entry name" value="Thioestr_dom"/>
</dbReference>
<dbReference type="InterPro" id="IPR029069">
    <property type="entry name" value="HotDog_dom_sf"/>
</dbReference>
<evidence type="ECO:0000256" key="1">
    <source>
        <dbReference type="ARBA" id="ARBA00008324"/>
    </source>
</evidence>
<dbReference type="AlphaFoldDB" id="A0A8H4PK73"/>
<dbReference type="Proteomes" id="UP000557566">
    <property type="component" value="Unassembled WGS sequence"/>
</dbReference>
<accession>A0A8H4PK73</accession>
<keyword evidence="5" id="KW-1185">Reference proteome</keyword>
<comment type="similarity">
    <text evidence="1">Belongs to the thioesterase PaaI family.</text>
</comment>
<sequence length="196" mass="21551">MNIRTTSQGIKQWAPDRFIQAVLRSFQAESGLEPSLFGPRFRVTGVQVGQVNFEMDIEKDHTNRFRTLHGGTLASLVDFGGSLAIASTGRFHTGLSTDLNISYLAPGGVPGDVIKGCAICDRIGRKLAFTTVTFMDKYGDIAARGSHTKYLTTVMTREDAFVPPEEFAEEASDRAMSPHTLSNPYPSEHARGPRKW</sequence>
<comment type="caution">
    <text evidence="4">The sequence shown here is derived from an EMBL/GenBank/DDBJ whole genome shotgun (WGS) entry which is preliminary data.</text>
</comment>
<dbReference type="InterPro" id="IPR039298">
    <property type="entry name" value="ACOT13"/>
</dbReference>
<dbReference type="Pfam" id="PF03061">
    <property type="entry name" value="4HBT"/>
    <property type="match status" value="1"/>
</dbReference>
<dbReference type="CDD" id="cd03443">
    <property type="entry name" value="PaaI_thioesterase"/>
    <property type="match status" value="1"/>
</dbReference>
<name>A0A8H4PK73_9HYPO</name>
<organism evidence="4 5">
    <name type="scientific">Ophiocordyceps sinensis</name>
    <dbReference type="NCBI Taxonomy" id="72228"/>
    <lineage>
        <taxon>Eukaryota</taxon>
        <taxon>Fungi</taxon>
        <taxon>Dikarya</taxon>
        <taxon>Ascomycota</taxon>
        <taxon>Pezizomycotina</taxon>
        <taxon>Sordariomycetes</taxon>
        <taxon>Hypocreomycetidae</taxon>
        <taxon>Hypocreales</taxon>
        <taxon>Ophiocordycipitaceae</taxon>
        <taxon>Ophiocordyceps</taxon>
    </lineage>
</organism>
<dbReference type="SUPFAM" id="SSF54637">
    <property type="entry name" value="Thioesterase/thiol ester dehydrase-isomerase"/>
    <property type="match status" value="1"/>
</dbReference>
<dbReference type="FunFam" id="3.10.129.10:FF:000033">
    <property type="entry name" value="acyl-coenzyme A thioesterase 13"/>
    <property type="match status" value="1"/>
</dbReference>
<dbReference type="OrthoDB" id="46529at2759"/>
<reference evidence="4 5" key="1">
    <citation type="journal article" date="2020" name="Genome Biol. Evol.">
        <title>A new high-quality draft genome assembly of the Chinese cordyceps Ophiocordyceps sinensis.</title>
        <authorList>
            <person name="Shu R."/>
            <person name="Zhang J."/>
            <person name="Meng Q."/>
            <person name="Zhang H."/>
            <person name="Zhou G."/>
            <person name="Li M."/>
            <person name="Wu P."/>
            <person name="Zhao Y."/>
            <person name="Chen C."/>
            <person name="Qin Q."/>
        </authorList>
    </citation>
    <scope>NUCLEOTIDE SEQUENCE [LARGE SCALE GENOMIC DNA]</scope>
    <source>
        <strain evidence="4 5">IOZ07</strain>
    </source>
</reference>
<proteinExistence type="inferred from homology"/>
<feature type="domain" description="Thioesterase" evidence="3">
    <location>
        <begin position="67"/>
        <end position="138"/>
    </location>
</feature>
<dbReference type="EMBL" id="JAAVMX010000009">
    <property type="protein sequence ID" value="KAF4504566.1"/>
    <property type="molecule type" value="Genomic_DNA"/>
</dbReference>
<dbReference type="GO" id="GO:0047617">
    <property type="term" value="F:fatty acyl-CoA hydrolase activity"/>
    <property type="evidence" value="ECO:0007669"/>
    <property type="project" value="InterPro"/>
</dbReference>